<keyword evidence="8" id="KW-0812">Transmembrane</keyword>
<keyword evidence="6" id="KW-0067">ATP-binding</keyword>
<comment type="catalytic activity">
    <reaction evidence="1">
        <text>ATP + protein L-histidine = ADP + protein N-phospho-L-histidine.</text>
        <dbReference type="EC" id="2.7.13.3"/>
    </reaction>
</comment>
<dbReference type="EMBL" id="FOIR01000004">
    <property type="protein sequence ID" value="SEW40259.1"/>
    <property type="molecule type" value="Genomic_DNA"/>
</dbReference>
<evidence type="ECO:0000256" key="8">
    <source>
        <dbReference type="SAM" id="Phobius"/>
    </source>
</evidence>
<dbReference type="Pfam" id="PF02518">
    <property type="entry name" value="HATPase_c"/>
    <property type="match status" value="1"/>
</dbReference>
<dbReference type="GO" id="GO:0005524">
    <property type="term" value="F:ATP binding"/>
    <property type="evidence" value="ECO:0007669"/>
    <property type="project" value="UniProtKB-KW"/>
</dbReference>
<feature type="transmembrane region" description="Helical" evidence="8">
    <location>
        <begin position="35"/>
        <end position="55"/>
    </location>
</feature>
<dbReference type="PROSITE" id="PS50109">
    <property type="entry name" value="HIS_KIN"/>
    <property type="match status" value="1"/>
</dbReference>
<feature type="transmembrane region" description="Helical" evidence="8">
    <location>
        <begin position="12"/>
        <end position="29"/>
    </location>
</feature>
<dbReference type="EC" id="2.7.13.3" evidence="2"/>
<gene>
    <name evidence="10" type="ORF">SAMN05216290_3565</name>
</gene>
<keyword evidence="3" id="KW-0808">Transferase</keyword>
<dbReference type="GO" id="GO:0000160">
    <property type="term" value="P:phosphorelay signal transduction system"/>
    <property type="evidence" value="ECO:0007669"/>
    <property type="project" value="UniProtKB-KW"/>
</dbReference>
<evidence type="ECO:0000256" key="1">
    <source>
        <dbReference type="ARBA" id="ARBA00000085"/>
    </source>
</evidence>
<dbReference type="Gene3D" id="3.30.565.10">
    <property type="entry name" value="Histidine kinase-like ATPase, C-terminal domain"/>
    <property type="match status" value="1"/>
</dbReference>
<evidence type="ECO:0000256" key="2">
    <source>
        <dbReference type="ARBA" id="ARBA00012438"/>
    </source>
</evidence>
<accession>A0A1I0RHA4</accession>
<evidence type="ECO:0000259" key="9">
    <source>
        <dbReference type="PROSITE" id="PS50109"/>
    </source>
</evidence>
<keyword evidence="11" id="KW-1185">Reference proteome</keyword>
<dbReference type="STRING" id="1267423.SAMN05216290_3565"/>
<dbReference type="PANTHER" id="PTHR43065:SF46">
    <property type="entry name" value="C4-DICARBOXYLATE TRANSPORT SENSOR PROTEIN DCTB"/>
    <property type="match status" value="1"/>
</dbReference>
<keyword evidence="5 10" id="KW-0418">Kinase</keyword>
<dbReference type="InterPro" id="IPR004358">
    <property type="entry name" value="Sig_transdc_His_kin-like_C"/>
</dbReference>
<evidence type="ECO:0000256" key="6">
    <source>
        <dbReference type="ARBA" id="ARBA00022840"/>
    </source>
</evidence>
<dbReference type="InterPro" id="IPR005467">
    <property type="entry name" value="His_kinase_dom"/>
</dbReference>
<keyword evidence="7" id="KW-0902">Two-component regulatory system</keyword>
<sequence length="449" mass="50887">MGFKNLRLNIVLRVIGLTVSIIALAYVIYSSSNQVNIVFLGILIVVQLALLLRVLDKSNREIANFLSSIRYDDFTTTYPTSGRGKSMNELYNEFNNVIRKFREIRAEKEANYHYFRTIVQHVGIGLVTFNKLGDIQIINSAAKKLIGIENINNIFELSKVSPKLVESLVKLKTGGSDLVEISVEGSRIQLSIYVIELVLRGEEFKLVSIQNIQSELEEKEMEAWQNLIRVLTHEIMNSVTPISSLASTVEANLVDNVEDDVPIEKDELEDIYLALQTIKRRSAGLIRFVSDFRNLTRIPEPKLQEIEVAKVMDHMKVLLKHDMDIRGINVSLKITPENLKLNIDKELIDQVLINILQNAIHALEENEGEKHLIVNAFLNEFDRPTITIRDNGSGIDEEALTKIFIPFFTTKKQGSGIGLSLSKQIMRKHRGAISVKSVINEGTEFTLRF</sequence>
<organism evidence="10 11">
    <name type="scientific">Roseivirga pacifica</name>
    <dbReference type="NCBI Taxonomy" id="1267423"/>
    <lineage>
        <taxon>Bacteria</taxon>
        <taxon>Pseudomonadati</taxon>
        <taxon>Bacteroidota</taxon>
        <taxon>Cytophagia</taxon>
        <taxon>Cytophagales</taxon>
        <taxon>Roseivirgaceae</taxon>
        <taxon>Roseivirga</taxon>
    </lineage>
</organism>
<evidence type="ECO:0000256" key="5">
    <source>
        <dbReference type="ARBA" id="ARBA00022777"/>
    </source>
</evidence>
<dbReference type="GeneID" id="99988236"/>
<dbReference type="RefSeq" id="WP_090260386.1">
    <property type="nucleotide sequence ID" value="NZ_FOIR01000004.1"/>
</dbReference>
<dbReference type="OrthoDB" id="1931120at2"/>
<evidence type="ECO:0000256" key="3">
    <source>
        <dbReference type="ARBA" id="ARBA00022679"/>
    </source>
</evidence>
<evidence type="ECO:0000313" key="10">
    <source>
        <dbReference type="EMBL" id="SEW40259.1"/>
    </source>
</evidence>
<evidence type="ECO:0000256" key="7">
    <source>
        <dbReference type="ARBA" id="ARBA00023012"/>
    </source>
</evidence>
<dbReference type="Proteomes" id="UP000199437">
    <property type="component" value="Unassembled WGS sequence"/>
</dbReference>
<evidence type="ECO:0000256" key="4">
    <source>
        <dbReference type="ARBA" id="ARBA00022741"/>
    </source>
</evidence>
<keyword evidence="8" id="KW-1133">Transmembrane helix</keyword>
<protein>
    <recommendedName>
        <fullName evidence="2">histidine kinase</fullName>
        <ecNumber evidence="2">2.7.13.3</ecNumber>
    </recommendedName>
</protein>
<dbReference type="PANTHER" id="PTHR43065">
    <property type="entry name" value="SENSOR HISTIDINE KINASE"/>
    <property type="match status" value="1"/>
</dbReference>
<dbReference type="AlphaFoldDB" id="A0A1I0RHA4"/>
<name>A0A1I0RHA4_9BACT</name>
<proteinExistence type="predicted"/>
<dbReference type="PRINTS" id="PR00344">
    <property type="entry name" value="BCTRLSENSOR"/>
</dbReference>
<evidence type="ECO:0000313" key="11">
    <source>
        <dbReference type="Proteomes" id="UP000199437"/>
    </source>
</evidence>
<dbReference type="GO" id="GO:0004673">
    <property type="term" value="F:protein histidine kinase activity"/>
    <property type="evidence" value="ECO:0007669"/>
    <property type="project" value="UniProtKB-EC"/>
</dbReference>
<dbReference type="InterPro" id="IPR036890">
    <property type="entry name" value="HATPase_C_sf"/>
</dbReference>
<dbReference type="SMART" id="SM00387">
    <property type="entry name" value="HATPase_c"/>
    <property type="match status" value="1"/>
</dbReference>
<feature type="domain" description="Histidine kinase" evidence="9">
    <location>
        <begin position="230"/>
        <end position="449"/>
    </location>
</feature>
<keyword evidence="4" id="KW-0547">Nucleotide-binding</keyword>
<dbReference type="SUPFAM" id="SSF55874">
    <property type="entry name" value="ATPase domain of HSP90 chaperone/DNA topoisomerase II/histidine kinase"/>
    <property type="match status" value="1"/>
</dbReference>
<dbReference type="InterPro" id="IPR003594">
    <property type="entry name" value="HATPase_dom"/>
</dbReference>
<keyword evidence="8" id="KW-0472">Membrane</keyword>
<reference evidence="11" key="1">
    <citation type="submission" date="2016-10" db="EMBL/GenBank/DDBJ databases">
        <authorList>
            <person name="Varghese N."/>
            <person name="Submissions S."/>
        </authorList>
    </citation>
    <scope>NUCLEOTIDE SEQUENCE [LARGE SCALE GENOMIC DNA]</scope>
    <source>
        <strain evidence="11">CGMCC 1.12402</strain>
    </source>
</reference>